<evidence type="ECO:0000313" key="12">
    <source>
        <dbReference type="Proteomes" id="UP000192223"/>
    </source>
</evidence>
<comment type="cofactor">
    <cofactor evidence="1">
        <name>Zn(2+)</name>
        <dbReference type="ChEBI" id="CHEBI:29105"/>
    </cofactor>
</comment>
<evidence type="ECO:0000256" key="10">
    <source>
        <dbReference type="SAM" id="SignalP"/>
    </source>
</evidence>
<evidence type="ECO:0000256" key="5">
    <source>
        <dbReference type="ARBA" id="ARBA00022723"/>
    </source>
</evidence>
<dbReference type="InterPro" id="IPR050753">
    <property type="entry name" value="Peptidase_M14_domain"/>
</dbReference>
<dbReference type="CDD" id="cd11308">
    <property type="entry name" value="Peptidase_M14NE-CP-C_like"/>
    <property type="match status" value="1"/>
</dbReference>
<dbReference type="GO" id="GO:0016485">
    <property type="term" value="P:protein processing"/>
    <property type="evidence" value="ECO:0007669"/>
    <property type="project" value="TreeGrafter"/>
</dbReference>
<dbReference type="GO" id="GO:0004181">
    <property type="term" value="F:metallocarboxypeptidase activity"/>
    <property type="evidence" value="ECO:0007669"/>
    <property type="project" value="InterPro"/>
</dbReference>
<evidence type="ECO:0000313" key="13">
    <source>
        <dbReference type="RefSeq" id="XP_025831016.1"/>
    </source>
</evidence>
<dbReference type="OrthoDB" id="10249045at2759"/>
<dbReference type="PROSITE" id="PS00133">
    <property type="entry name" value="CARBOXYPEPT_ZN_2"/>
    <property type="match status" value="1"/>
</dbReference>
<dbReference type="Pfam" id="PF00246">
    <property type="entry name" value="Peptidase_M14"/>
    <property type="match status" value="1"/>
</dbReference>
<dbReference type="SUPFAM" id="SSF49464">
    <property type="entry name" value="Carboxypeptidase regulatory domain-like"/>
    <property type="match status" value="1"/>
</dbReference>
<keyword evidence="5" id="KW-0479">Metal-binding</keyword>
<dbReference type="GeneID" id="112904644"/>
<comment type="similarity">
    <text evidence="2 9">Belongs to the peptidase M14 family.</text>
</comment>
<evidence type="ECO:0000256" key="7">
    <source>
        <dbReference type="ARBA" id="ARBA00022833"/>
    </source>
</evidence>
<evidence type="ECO:0000256" key="8">
    <source>
        <dbReference type="ARBA" id="ARBA00023180"/>
    </source>
</evidence>
<dbReference type="Gene3D" id="3.40.630.10">
    <property type="entry name" value="Zn peptidases"/>
    <property type="match status" value="1"/>
</dbReference>
<dbReference type="PROSITE" id="PS00132">
    <property type="entry name" value="CARBOXYPEPT_ZN_1"/>
    <property type="match status" value="1"/>
</dbReference>
<feature type="signal peptide" evidence="10">
    <location>
        <begin position="1"/>
        <end position="18"/>
    </location>
</feature>
<evidence type="ECO:0000256" key="6">
    <source>
        <dbReference type="ARBA" id="ARBA00022801"/>
    </source>
</evidence>
<evidence type="ECO:0000256" key="3">
    <source>
        <dbReference type="ARBA" id="ARBA00022645"/>
    </source>
</evidence>
<keyword evidence="4" id="KW-0645">Protease</keyword>
<feature type="active site" description="Proton donor/acceptor" evidence="9">
    <location>
        <position position="301"/>
    </location>
</feature>
<sequence>MWLLIGISVVLVIQLSSCAVLTVDESFLDNPKYENYTELTSLLKNLESLYPNLVKLHSIGKSVEDRDLWALEINKNPSNRSLLTPMFKYVANMHGDESVGRQLLIYLAQYLLYNYGKDPRLTRLVDTTDIFLMPSMNPDGFEHSQEGRCESKINYIGRENVRRVDLNRDFPDQFDPVAKTGTTLSGRQPETVALMTWITSRPFVLSGNLHGGAVVASYPYDNSATANKRRCCKESKSPDNELFKKLALVYAEKHPLMRRGNTCPHDHFARGITNGAYWYEVNGGMQDFNYIHSNCFEVTFELSCCKFPPASTLATEWERNKEPLISYIESVHWGVKGVVTDEDGEPILDADVVVEGIDHNVTTSNRGEYWRLLLPGKYQMRATANGFRLSDLVHVEVPEGQTVVQNFKLKRLNGTAKSDSDVDNLWIW</sequence>
<dbReference type="CDD" id="cd03868">
    <property type="entry name" value="M14_CPD_I"/>
    <property type="match status" value="1"/>
</dbReference>
<evidence type="ECO:0000259" key="11">
    <source>
        <dbReference type="PROSITE" id="PS52035"/>
    </source>
</evidence>
<keyword evidence="10" id="KW-0732">Signal</keyword>
<keyword evidence="7" id="KW-0862">Zinc</keyword>
<dbReference type="InParanoid" id="A0A7F5R082"/>
<dbReference type="RefSeq" id="XP_025831016.1">
    <property type="nucleotide sequence ID" value="XM_025975231.1"/>
</dbReference>
<dbReference type="Proteomes" id="UP000192223">
    <property type="component" value="Unplaced"/>
</dbReference>
<organism evidence="12 13">
    <name type="scientific">Agrilus planipennis</name>
    <name type="common">Emerald ash borer</name>
    <name type="synonym">Agrilus marcopoli</name>
    <dbReference type="NCBI Taxonomy" id="224129"/>
    <lineage>
        <taxon>Eukaryota</taxon>
        <taxon>Metazoa</taxon>
        <taxon>Ecdysozoa</taxon>
        <taxon>Arthropoda</taxon>
        <taxon>Hexapoda</taxon>
        <taxon>Insecta</taxon>
        <taxon>Pterygota</taxon>
        <taxon>Neoptera</taxon>
        <taxon>Endopterygota</taxon>
        <taxon>Coleoptera</taxon>
        <taxon>Polyphaga</taxon>
        <taxon>Elateriformia</taxon>
        <taxon>Buprestoidea</taxon>
        <taxon>Buprestidae</taxon>
        <taxon>Agrilinae</taxon>
        <taxon>Agrilus</taxon>
    </lineage>
</organism>
<evidence type="ECO:0000256" key="2">
    <source>
        <dbReference type="ARBA" id="ARBA00005988"/>
    </source>
</evidence>
<dbReference type="PROSITE" id="PS52035">
    <property type="entry name" value="PEPTIDASE_M14"/>
    <property type="match status" value="1"/>
</dbReference>
<evidence type="ECO:0000256" key="1">
    <source>
        <dbReference type="ARBA" id="ARBA00001947"/>
    </source>
</evidence>
<name>A0A7F5R082_AGRPL</name>
<dbReference type="GO" id="GO:0008270">
    <property type="term" value="F:zinc ion binding"/>
    <property type="evidence" value="ECO:0007669"/>
    <property type="project" value="InterPro"/>
</dbReference>
<protein>
    <submittedName>
        <fullName evidence="13">Carboxypeptidase D-like</fullName>
    </submittedName>
</protein>
<keyword evidence="8" id="KW-0325">Glycoprotein</keyword>
<dbReference type="FunFam" id="3.40.630.10:FF:000020">
    <property type="entry name" value="Carboxypeptidase D"/>
    <property type="match status" value="1"/>
</dbReference>
<keyword evidence="6" id="KW-0378">Hydrolase</keyword>
<dbReference type="InterPro" id="IPR057247">
    <property type="entry name" value="CARBOXYPEPT_ZN_2"/>
</dbReference>
<dbReference type="AlphaFoldDB" id="A0A7F5R082"/>
<proteinExistence type="inferred from homology"/>
<dbReference type="InterPro" id="IPR000834">
    <property type="entry name" value="Peptidase_M14"/>
</dbReference>
<dbReference type="PRINTS" id="PR00765">
    <property type="entry name" value="CRBOXYPTASEA"/>
</dbReference>
<dbReference type="KEGG" id="apln:112904644"/>
<dbReference type="Pfam" id="PF13620">
    <property type="entry name" value="CarboxypepD_reg"/>
    <property type="match status" value="1"/>
</dbReference>
<dbReference type="PANTHER" id="PTHR11532:SF73">
    <property type="entry name" value="CARBOXYPEPTIDASE D"/>
    <property type="match status" value="1"/>
</dbReference>
<reference evidence="13" key="1">
    <citation type="submission" date="2025-08" db="UniProtKB">
        <authorList>
            <consortium name="RefSeq"/>
        </authorList>
    </citation>
    <scope>IDENTIFICATION</scope>
    <source>
        <tissue evidence="13">Entire body</tissue>
    </source>
</reference>
<dbReference type="InterPro" id="IPR008969">
    <property type="entry name" value="CarboxyPept-like_regulatory"/>
</dbReference>
<evidence type="ECO:0000256" key="9">
    <source>
        <dbReference type="PROSITE-ProRule" id="PRU01379"/>
    </source>
</evidence>
<feature type="chain" id="PRO_5028913621" evidence="10">
    <location>
        <begin position="19"/>
        <end position="428"/>
    </location>
</feature>
<dbReference type="SMART" id="SM00631">
    <property type="entry name" value="Zn_pept"/>
    <property type="match status" value="1"/>
</dbReference>
<gene>
    <name evidence="13" type="primary">LOC112904644</name>
</gene>
<dbReference type="PANTHER" id="PTHR11532">
    <property type="entry name" value="PROTEASE M14 CARBOXYPEPTIDASE"/>
    <property type="match status" value="1"/>
</dbReference>
<dbReference type="GO" id="GO:0005615">
    <property type="term" value="C:extracellular space"/>
    <property type="evidence" value="ECO:0007669"/>
    <property type="project" value="TreeGrafter"/>
</dbReference>
<accession>A0A7F5R082</accession>
<keyword evidence="3" id="KW-0121">Carboxypeptidase</keyword>
<dbReference type="Gene3D" id="2.60.40.1120">
    <property type="entry name" value="Carboxypeptidase-like, regulatory domain"/>
    <property type="match status" value="1"/>
</dbReference>
<evidence type="ECO:0000256" key="4">
    <source>
        <dbReference type="ARBA" id="ARBA00022670"/>
    </source>
</evidence>
<keyword evidence="12" id="KW-1185">Reference proteome</keyword>
<dbReference type="InterPro" id="IPR057246">
    <property type="entry name" value="CARBOXYPEPT_ZN_1"/>
</dbReference>
<feature type="domain" description="Peptidase M14" evidence="11">
    <location>
        <begin position="32"/>
        <end position="331"/>
    </location>
</feature>
<dbReference type="SUPFAM" id="SSF53187">
    <property type="entry name" value="Zn-dependent exopeptidases"/>
    <property type="match status" value="1"/>
</dbReference>
<dbReference type="GO" id="GO:0006518">
    <property type="term" value="P:peptide metabolic process"/>
    <property type="evidence" value="ECO:0007669"/>
    <property type="project" value="TreeGrafter"/>
</dbReference>